<dbReference type="InterPro" id="IPR010836">
    <property type="entry name" value="SapC"/>
</dbReference>
<dbReference type="Proteomes" id="UP000068447">
    <property type="component" value="Chromosome"/>
</dbReference>
<dbReference type="AlphaFoldDB" id="A0A0U2RRD2"/>
<organism evidence="1 2">
    <name type="scientific">Lacimicrobium alkaliphilum</name>
    <dbReference type="NCBI Taxonomy" id="1526571"/>
    <lineage>
        <taxon>Bacteria</taxon>
        <taxon>Pseudomonadati</taxon>
        <taxon>Pseudomonadota</taxon>
        <taxon>Gammaproteobacteria</taxon>
        <taxon>Alteromonadales</taxon>
        <taxon>Alteromonadaceae</taxon>
        <taxon>Lacimicrobium</taxon>
    </lineage>
</organism>
<evidence type="ECO:0000313" key="2">
    <source>
        <dbReference type="Proteomes" id="UP000068447"/>
    </source>
</evidence>
<gene>
    <name evidence="1" type="ORF">AT746_17585</name>
</gene>
<reference evidence="1 2" key="1">
    <citation type="submission" date="2015-12" db="EMBL/GenBank/DDBJ databases">
        <title>Complete genome of Lacimicrobium alkaliphilum KCTC 32984.</title>
        <authorList>
            <person name="Kim S.-G."/>
            <person name="Lee Y.-J."/>
        </authorList>
    </citation>
    <scope>NUCLEOTIDE SEQUENCE [LARGE SCALE GENOMIC DNA]</scope>
    <source>
        <strain evidence="1 2">YelD216</strain>
    </source>
</reference>
<dbReference type="STRING" id="1526571.AT746_17585"/>
<evidence type="ECO:0000313" key="1">
    <source>
        <dbReference type="EMBL" id="ALS99898.1"/>
    </source>
</evidence>
<keyword evidence="2" id="KW-1185">Reference proteome</keyword>
<sequence>MARHELLNNITHQHTHVVHQFGSQYGDNVASVPVFPTEFIELQKDYPILFRRDKEDGPYQAIALLGFSDSENLFLDESAASGWDARSIPASVERGPFLIGFQRQQDMHGEKAEPVVHIDMDHPKVTESEGQPLFLSQGGNSPYLEYISLKLQAIHQGMALQKGMFSAFEQLNLIEPINIEFELNSGQKHRLIGNYGINEERLAQLNGQQLEQLHRAGYLQLAFAVIGSMTNIRPLIERKNRQPDRRRERA</sequence>
<dbReference type="Pfam" id="PF07277">
    <property type="entry name" value="SapC"/>
    <property type="match status" value="1"/>
</dbReference>
<dbReference type="KEGG" id="lal:AT746_17585"/>
<protein>
    <recommendedName>
        <fullName evidence="3">Multidrug transporter</fullName>
    </recommendedName>
</protein>
<proteinExistence type="predicted"/>
<dbReference type="OrthoDB" id="8888710at2"/>
<evidence type="ECO:0008006" key="3">
    <source>
        <dbReference type="Google" id="ProtNLM"/>
    </source>
</evidence>
<accession>A0A0U2RRD2</accession>
<dbReference type="RefSeq" id="WP_062483138.1">
    <property type="nucleotide sequence ID" value="NZ_CP013650.1"/>
</dbReference>
<name>A0A0U2RRD2_9ALTE</name>
<dbReference type="EMBL" id="CP013650">
    <property type="protein sequence ID" value="ALS99898.1"/>
    <property type="molecule type" value="Genomic_DNA"/>
</dbReference>